<evidence type="ECO:0000313" key="2">
    <source>
        <dbReference type="Proteomes" id="UP001432322"/>
    </source>
</evidence>
<keyword evidence="2" id="KW-1185">Reference proteome</keyword>
<proteinExistence type="predicted"/>
<dbReference type="GO" id="GO:0034244">
    <property type="term" value="P:negative regulation of transcription elongation by RNA polymerase II"/>
    <property type="evidence" value="ECO:0007669"/>
    <property type="project" value="TreeGrafter"/>
</dbReference>
<feature type="non-terminal residue" evidence="1">
    <location>
        <position position="507"/>
    </location>
</feature>
<dbReference type="GO" id="GO:0032021">
    <property type="term" value="C:NELF complex"/>
    <property type="evidence" value="ECO:0007669"/>
    <property type="project" value="TreeGrafter"/>
</dbReference>
<gene>
    <name evidence="1" type="ORF">PFISCL1PPCAC_3219</name>
</gene>
<dbReference type="AlphaFoldDB" id="A0AAV5V0N4"/>
<accession>A0AAV5V0N4</accession>
<dbReference type="InterPro" id="IPR010405">
    <property type="entry name" value="COBRA1"/>
</dbReference>
<name>A0AAV5V0N4_9BILA</name>
<dbReference type="Proteomes" id="UP001432322">
    <property type="component" value="Unassembled WGS sequence"/>
</dbReference>
<evidence type="ECO:0000313" key="1">
    <source>
        <dbReference type="EMBL" id="GMT11922.1"/>
    </source>
</evidence>
<comment type="caution">
    <text evidence="1">The sequence shown here is derived from an EMBL/GenBank/DDBJ whole genome shotgun (WGS) entry which is preliminary data.</text>
</comment>
<dbReference type="EMBL" id="BTSY01000001">
    <property type="protein sequence ID" value="GMT11922.1"/>
    <property type="molecule type" value="Genomic_DNA"/>
</dbReference>
<sequence>SGKAIEEAGLPGPSQIRSALGKTKKAHTLVNAVKKFQNDNSIKSGSIGSALKMLDMHGIKRADCYDQMITSISEKVVGRLKEIGKDQKDVKMKKLLEKQLNKSFKTFKVPQFRPAVLECLTQMEELPDGYIEKIVADEVMYADASVKVKRQIWLKHEDLYVEAVKPVIAAYIAAKRAVICSIDPCPTNFFSSETTKSRRQFEHVQTLMQMFGEHVSLYEKMSVLIREAFLLTSDPLYCSLKLEIIMAAHESCQETNGKKNACIADPCHSLAWVLDVCLRDKHIEPSQVARIKGIFEGMKRLSSEKVGELAMVAADPHVVHFLCGMGIKLLRDHRHVPREQGGFVLIVRLLTLGSYAHHILRSDSLPSQMIEVIFFTKFLPAFGCLIAEDMMRLELAKHERLDTPESEDLYSEPNEAITVFLKSDAAAALLWLHYVADLMPRRSLELRGLLRFMRLLPILKDHTACRSPWSHLLMHRILTSCQVDALVNDAEVVGIMIDRMFLANLKV</sequence>
<feature type="non-terminal residue" evidence="1">
    <location>
        <position position="1"/>
    </location>
</feature>
<dbReference type="Pfam" id="PF06209">
    <property type="entry name" value="COBRA1"/>
    <property type="match status" value="1"/>
</dbReference>
<dbReference type="PANTHER" id="PTHR13503">
    <property type="entry name" value="NEGATIVE ELONGATION FACTOR COMPLEX MEMBER B"/>
    <property type="match status" value="1"/>
</dbReference>
<protein>
    <submittedName>
        <fullName evidence="1">Uncharacterized protein</fullName>
    </submittedName>
</protein>
<organism evidence="1 2">
    <name type="scientific">Pristionchus fissidentatus</name>
    <dbReference type="NCBI Taxonomy" id="1538716"/>
    <lineage>
        <taxon>Eukaryota</taxon>
        <taxon>Metazoa</taxon>
        <taxon>Ecdysozoa</taxon>
        <taxon>Nematoda</taxon>
        <taxon>Chromadorea</taxon>
        <taxon>Rhabditida</taxon>
        <taxon>Rhabditina</taxon>
        <taxon>Diplogasteromorpha</taxon>
        <taxon>Diplogasteroidea</taxon>
        <taxon>Neodiplogasteridae</taxon>
        <taxon>Pristionchus</taxon>
    </lineage>
</organism>
<reference evidence="1" key="1">
    <citation type="submission" date="2023-10" db="EMBL/GenBank/DDBJ databases">
        <title>Genome assembly of Pristionchus species.</title>
        <authorList>
            <person name="Yoshida K."/>
            <person name="Sommer R.J."/>
        </authorList>
    </citation>
    <scope>NUCLEOTIDE SEQUENCE</scope>
    <source>
        <strain evidence="1">RS5133</strain>
    </source>
</reference>
<dbReference type="PANTHER" id="PTHR13503:SF3">
    <property type="entry name" value="NEGATIVE ELONGATION FACTOR B"/>
    <property type="match status" value="1"/>
</dbReference>